<evidence type="ECO:0000313" key="4">
    <source>
        <dbReference type="Proteomes" id="UP001500668"/>
    </source>
</evidence>
<evidence type="ECO:0008006" key="5">
    <source>
        <dbReference type="Google" id="ProtNLM"/>
    </source>
</evidence>
<accession>A0ABN1GS59</accession>
<evidence type="ECO:0000313" key="3">
    <source>
        <dbReference type="EMBL" id="GAA0617784.1"/>
    </source>
</evidence>
<organism evidence="3 4">
    <name type="scientific">Streptomyces crystallinus</name>
    <dbReference type="NCBI Taxonomy" id="68191"/>
    <lineage>
        <taxon>Bacteria</taxon>
        <taxon>Bacillati</taxon>
        <taxon>Actinomycetota</taxon>
        <taxon>Actinomycetes</taxon>
        <taxon>Kitasatosporales</taxon>
        <taxon>Streptomycetaceae</taxon>
        <taxon>Streptomyces</taxon>
    </lineage>
</organism>
<dbReference type="InterPro" id="IPR036514">
    <property type="entry name" value="SGNH_hydro_sf"/>
</dbReference>
<keyword evidence="1 2" id="KW-0732">Signal</keyword>
<dbReference type="EMBL" id="BAAACA010000038">
    <property type="protein sequence ID" value="GAA0617784.1"/>
    <property type="molecule type" value="Genomic_DNA"/>
</dbReference>
<dbReference type="InterPro" id="IPR001087">
    <property type="entry name" value="GDSL"/>
</dbReference>
<name>A0ABN1GS59_9ACTN</name>
<dbReference type="Proteomes" id="UP001500668">
    <property type="component" value="Unassembled WGS sequence"/>
</dbReference>
<protein>
    <recommendedName>
        <fullName evidence="5">SGNH hydrolase-type esterase domain-containing protein</fullName>
    </recommendedName>
</protein>
<evidence type="ECO:0000256" key="2">
    <source>
        <dbReference type="SAM" id="SignalP"/>
    </source>
</evidence>
<dbReference type="InterPro" id="IPR013517">
    <property type="entry name" value="FG-GAP"/>
</dbReference>
<dbReference type="InterPro" id="IPR053140">
    <property type="entry name" value="GDSL_Rv0518-like"/>
</dbReference>
<dbReference type="Gene3D" id="2.130.10.130">
    <property type="entry name" value="Integrin alpha, N-terminal"/>
    <property type="match status" value="1"/>
</dbReference>
<evidence type="ECO:0000256" key="1">
    <source>
        <dbReference type="ARBA" id="ARBA00022729"/>
    </source>
</evidence>
<sequence length="687" mass="73377">MTPSRPRRYRGMTRIRGTVMVATGLSAALFAVDASAAAAVQRTPASSPAAATRSAAAEWTRTWGTALGAAAPAAESKVTGRQTIRMVVHTSIAGSSARIHLANTFSAEPVTIGHATIARQDQGAAAQGTPVSLSFGGTRQTVIAPGESIDSDPADFPVKADENLLVSLYLPEPVTTAPYHQYTLTTSYASAPGDDSDLAAASGGKSFPARFPHWAYLSGLDVTASAGGGTVVAIGDSQTDGGHTTPDTNRRWTDAYSRALQQEARPSGVVNAGISGNRLLTDSTGTRAVYGPALIRRFDRDALDQPGATHLILYSGVNDVLYNEATSEALVAAVRDLAQRAHAAGRTLTVATLPAFEGNPDYSAAKEQVRQEYNRYIRTTRDIDSYVDFDRATRDPLNPTRLFAGYYTRGDDRLHLNDNGNQAMADVLAPAPATRPAPRYSQTTAADFNRDGTADLIARDGQGALHLWPGNQDIDAPGHGDGTFGGPRQLTGGWNFTETTAADLTGDGKPDLIAKDTTNNLQLWTGRGDGTFDRPRQLTAGWNFTETTAADFTGDGKPDLIAKDTTNNLQLWTGRGDGTFDRPRQLTAGWNFTETTAADLTGDGKPDLIAKDSRADLYLWRANADGTFRSKELLSHDWNYTQITSGAFREPGRDHLIARSDATGELDQWVNDGTAQLTSRLRLTGGW</sequence>
<feature type="signal peptide" evidence="2">
    <location>
        <begin position="1"/>
        <end position="36"/>
    </location>
</feature>
<comment type="caution">
    <text evidence="3">The sequence shown here is derived from an EMBL/GenBank/DDBJ whole genome shotgun (WGS) entry which is preliminary data.</text>
</comment>
<dbReference type="Pfam" id="PF00657">
    <property type="entry name" value="Lipase_GDSL"/>
    <property type="match status" value="1"/>
</dbReference>
<dbReference type="SUPFAM" id="SSF52266">
    <property type="entry name" value="SGNH hydrolase"/>
    <property type="match status" value="1"/>
</dbReference>
<dbReference type="InterPro" id="IPR028994">
    <property type="entry name" value="Integrin_alpha_N"/>
</dbReference>
<dbReference type="PANTHER" id="PTHR43784">
    <property type="entry name" value="GDSL-LIKE LIPASE/ACYLHYDROLASE, PUTATIVE (AFU_ORTHOLOGUE AFUA_2G00820)-RELATED"/>
    <property type="match status" value="1"/>
</dbReference>
<dbReference type="SUPFAM" id="SSF69318">
    <property type="entry name" value="Integrin alpha N-terminal domain"/>
    <property type="match status" value="1"/>
</dbReference>
<feature type="chain" id="PRO_5046651717" description="SGNH hydrolase-type esterase domain-containing protein" evidence="2">
    <location>
        <begin position="37"/>
        <end position="687"/>
    </location>
</feature>
<keyword evidence="4" id="KW-1185">Reference proteome</keyword>
<dbReference type="Pfam" id="PF13517">
    <property type="entry name" value="FG-GAP_3"/>
    <property type="match status" value="2"/>
</dbReference>
<dbReference type="Gene3D" id="3.40.50.1110">
    <property type="entry name" value="SGNH hydrolase"/>
    <property type="match status" value="1"/>
</dbReference>
<dbReference type="PANTHER" id="PTHR43784:SF2">
    <property type="entry name" value="GDSL-LIKE LIPASE_ACYLHYDROLASE, PUTATIVE (AFU_ORTHOLOGUE AFUA_2G00820)-RELATED"/>
    <property type="match status" value="1"/>
</dbReference>
<proteinExistence type="predicted"/>
<gene>
    <name evidence="3" type="ORF">GCM10010394_55040</name>
</gene>
<reference evidence="3 4" key="1">
    <citation type="journal article" date="2019" name="Int. J. Syst. Evol. Microbiol.">
        <title>The Global Catalogue of Microorganisms (GCM) 10K type strain sequencing project: providing services to taxonomists for standard genome sequencing and annotation.</title>
        <authorList>
            <consortium name="The Broad Institute Genomics Platform"/>
            <consortium name="The Broad Institute Genome Sequencing Center for Infectious Disease"/>
            <person name="Wu L."/>
            <person name="Ma J."/>
        </authorList>
    </citation>
    <scope>NUCLEOTIDE SEQUENCE [LARGE SCALE GENOMIC DNA]</scope>
    <source>
        <strain evidence="3 4">JCM 5067</strain>
    </source>
</reference>